<protein>
    <recommendedName>
        <fullName evidence="1">AdoMet activation domain-containing protein</fullName>
    </recommendedName>
</protein>
<dbReference type="AlphaFoldDB" id="A0AA41Y4K5"/>
<dbReference type="InterPro" id="IPR004223">
    <property type="entry name" value="VitB12-dep_Met_synth_activ_dom"/>
</dbReference>
<name>A0AA41Y4K5_9BACT</name>
<dbReference type="GO" id="GO:0008705">
    <property type="term" value="F:methionine synthase activity"/>
    <property type="evidence" value="ECO:0007669"/>
    <property type="project" value="InterPro"/>
</dbReference>
<accession>A0AA41Y4K5</accession>
<evidence type="ECO:0000259" key="1">
    <source>
        <dbReference type="Pfam" id="PF02965"/>
    </source>
</evidence>
<evidence type="ECO:0000313" key="2">
    <source>
        <dbReference type="EMBL" id="MCW0481794.1"/>
    </source>
</evidence>
<dbReference type="RefSeq" id="WP_282590404.1">
    <property type="nucleotide sequence ID" value="NZ_JAPAAF010000003.1"/>
</dbReference>
<evidence type="ECO:0000313" key="3">
    <source>
        <dbReference type="Proteomes" id="UP001163821"/>
    </source>
</evidence>
<comment type="caution">
    <text evidence="2">The sequence shown here is derived from an EMBL/GenBank/DDBJ whole genome shotgun (WGS) entry which is preliminary data.</text>
</comment>
<proteinExistence type="predicted"/>
<dbReference type="EMBL" id="JAPAAF010000003">
    <property type="protein sequence ID" value="MCW0481794.1"/>
    <property type="molecule type" value="Genomic_DNA"/>
</dbReference>
<reference evidence="2" key="1">
    <citation type="submission" date="2022-10" db="EMBL/GenBank/DDBJ databases">
        <title>Gaoshiqiia sediminis gen. nov., sp. nov., isolated from coastal sediment.</title>
        <authorList>
            <person name="Yu W.X."/>
            <person name="Mu D.S."/>
            <person name="Du J.Z."/>
            <person name="Liang Y.Q."/>
        </authorList>
    </citation>
    <scope>NUCLEOTIDE SEQUENCE</scope>
    <source>
        <strain evidence="2">A06</strain>
    </source>
</reference>
<gene>
    <name evidence="2" type="ORF">N2K84_03570</name>
</gene>
<keyword evidence="3" id="KW-1185">Reference proteome</keyword>
<dbReference type="SUPFAM" id="SSF56507">
    <property type="entry name" value="Methionine synthase activation domain-like"/>
    <property type="match status" value="1"/>
</dbReference>
<dbReference type="Gene3D" id="3.40.109.40">
    <property type="match status" value="1"/>
</dbReference>
<dbReference type="Proteomes" id="UP001163821">
    <property type="component" value="Unassembled WGS sequence"/>
</dbReference>
<dbReference type="Pfam" id="PF02965">
    <property type="entry name" value="Met_synt_B12"/>
    <property type="match status" value="1"/>
</dbReference>
<sequence length="233" mass="25794">MMNIADVIFEQTYRFDELTIDLDQLSRDLGYEFDDLPEPFAGYLEQVVDDCRHLTDICGTYRLMDCVHSGDGARTVMAGNVEFKVGKTIANELLRAEKLAVFVCTAGKTISEKSAVFLKGDDPVLGYVYDIMGSAITEAVGDEIQQVISREVSLLGEKITNRYSPGYCHWNVADQHKLFSLFPAAPCGVTLTASALMHPVKSISGVIGIGKNVVFRHYQCDLCNMPNCVYRGK</sequence>
<feature type="domain" description="AdoMet activation" evidence="1">
    <location>
        <begin position="96"/>
        <end position="210"/>
    </location>
</feature>
<dbReference type="InterPro" id="IPR037010">
    <property type="entry name" value="VitB12-dep_Met_synth_activ_sf"/>
</dbReference>
<organism evidence="2 3">
    <name type="scientific">Gaoshiqia sediminis</name>
    <dbReference type="NCBI Taxonomy" id="2986998"/>
    <lineage>
        <taxon>Bacteria</taxon>
        <taxon>Pseudomonadati</taxon>
        <taxon>Bacteroidota</taxon>
        <taxon>Bacteroidia</taxon>
        <taxon>Marinilabiliales</taxon>
        <taxon>Prolixibacteraceae</taxon>
        <taxon>Gaoshiqia</taxon>
    </lineage>
</organism>